<evidence type="ECO:0000256" key="8">
    <source>
        <dbReference type="SAM" id="MobiDB-lite"/>
    </source>
</evidence>
<dbReference type="GO" id="GO:0031177">
    <property type="term" value="F:phosphopantetheine binding"/>
    <property type="evidence" value="ECO:0007669"/>
    <property type="project" value="InterPro"/>
</dbReference>
<dbReference type="EMBL" id="QYCY01000002">
    <property type="protein sequence ID" value="RLV75316.1"/>
    <property type="molecule type" value="Genomic_DNA"/>
</dbReference>
<dbReference type="Gene3D" id="1.10.1200.10">
    <property type="entry name" value="ACP-like"/>
    <property type="match status" value="2"/>
</dbReference>
<dbReference type="InterPro" id="IPR057326">
    <property type="entry name" value="KR_dom"/>
</dbReference>
<feature type="domain" description="Ketosynthase family 3 (KS3)" evidence="10">
    <location>
        <begin position="32"/>
        <end position="458"/>
    </location>
</feature>
<dbReference type="SUPFAM" id="SSF52151">
    <property type="entry name" value="FabD/lysophospholipase-like"/>
    <property type="match status" value="2"/>
</dbReference>
<dbReference type="InterPro" id="IPR036291">
    <property type="entry name" value="NAD(P)-bd_dom_sf"/>
</dbReference>
<dbReference type="Gene3D" id="3.40.50.720">
    <property type="entry name" value="NAD(P)-binding Rossmann-like Domain"/>
    <property type="match status" value="2"/>
</dbReference>
<dbReference type="Gene3D" id="3.30.70.3290">
    <property type="match status" value="2"/>
</dbReference>
<keyword evidence="7" id="KW-0012">Acyltransferase</keyword>
<organism evidence="11 12">
    <name type="scientific">Streptomyces rapamycinicus (strain ATCC 29253 / DSM 41530 / NRRL 5491 / AYB-994)</name>
    <name type="common">Streptomyces hygroscopicus (strain ATCC 29253)</name>
    <dbReference type="NCBI Taxonomy" id="1343740"/>
    <lineage>
        <taxon>Bacteria</taxon>
        <taxon>Bacillati</taxon>
        <taxon>Actinomycetota</taxon>
        <taxon>Actinomycetes</taxon>
        <taxon>Kitasatosporales</taxon>
        <taxon>Streptomycetaceae</taxon>
        <taxon>Streptomyces</taxon>
        <taxon>Streptomyces violaceusniger group</taxon>
    </lineage>
</organism>
<dbReference type="GO" id="GO:0004315">
    <property type="term" value="F:3-oxoacyl-[acyl-carrier-protein] synthase activity"/>
    <property type="evidence" value="ECO:0007669"/>
    <property type="project" value="InterPro"/>
</dbReference>
<dbReference type="FunFam" id="1.10.1200.10:FF:000007">
    <property type="entry name" value="Probable polyketide synthase pks17"/>
    <property type="match status" value="2"/>
</dbReference>
<feature type="region of interest" description="Disordered" evidence="8">
    <location>
        <begin position="2007"/>
        <end position="2032"/>
    </location>
</feature>
<dbReference type="SUPFAM" id="SSF47336">
    <property type="entry name" value="ACP-like"/>
    <property type="match status" value="2"/>
</dbReference>
<dbReference type="SMART" id="SM00822">
    <property type="entry name" value="PKS_KR"/>
    <property type="match status" value="2"/>
</dbReference>
<dbReference type="InterPro" id="IPR036736">
    <property type="entry name" value="ACP-like_sf"/>
</dbReference>
<dbReference type="NCBIfam" id="NF045894">
    <property type="entry name" value="PKS_plus_SDR"/>
    <property type="match status" value="2"/>
</dbReference>
<dbReference type="SMART" id="SM00825">
    <property type="entry name" value="PKS_KS"/>
    <property type="match status" value="2"/>
</dbReference>
<feature type="domain" description="Carrier" evidence="9">
    <location>
        <begin position="1486"/>
        <end position="1561"/>
    </location>
</feature>
<dbReference type="CDD" id="cd08952">
    <property type="entry name" value="KR_1_SDR_x"/>
    <property type="match status" value="2"/>
</dbReference>
<feature type="domain" description="Carrier" evidence="9">
    <location>
        <begin position="3044"/>
        <end position="3119"/>
    </location>
</feature>
<feature type="compositionally biased region" description="Basic and acidic residues" evidence="8">
    <location>
        <begin position="2012"/>
        <end position="2029"/>
    </location>
</feature>
<dbReference type="Proteomes" id="UP000281594">
    <property type="component" value="Unassembled WGS sequence"/>
</dbReference>
<dbReference type="PANTHER" id="PTHR43775:SF51">
    <property type="entry name" value="INACTIVE PHENOLPHTHIOCEROL SYNTHESIS POLYKETIDE SYNTHASE TYPE I PKS1-RELATED"/>
    <property type="match status" value="1"/>
</dbReference>
<evidence type="ECO:0000256" key="5">
    <source>
        <dbReference type="ARBA" id="ARBA00023194"/>
    </source>
</evidence>
<accession>A0A3L8R6S6</accession>
<dbReference type="Pfam" id="PF16197">
    <property type="entry name" value="KAsynt_C_assoc"/>
    <property type="match status" value="2"/>
</dbReference>
<dbReference type="PANTHER" id="PTHR43775">
    <property type="entry name" value="FATTY ACID SYNTHASE"/>
    <property type="match status" value="1"/>
</dbReference>
<dbReference type="PROSITE" id="PS00606">
    <property type="entry name" value="KS3_1"/>
    <property type="match status" value="2"/>
</dbReference>
<dbReference type="SMART" id="SM00827">
    <property type="entry name" value="PKS_AT"/>
    <property type="match status" value="2"/>
</dbReference>
<protein>
    <submittedName>
        <fullName evidence="11">Polyketide synthase</fullName>
    </submittedName>
</protein>
<evidence type="ECO:0000313" key="12">
    <source>
        <dbReference type="Proteomes" id="UP000281594"/>
    </source>
</evidence>
<dbReference type="GO" id="GO:0033068">
    <property type="term" value="P:macrolide biosynthetic process"/>
    <property type="evidence" value="ECO:0007669"/>
    <property type="project" value="UniProtKB-ARBA"/>
</dbReference>
<evidence type="ECO:0000259" key="10">
    <source>
        <dbReference type="PROSITE" id="PS52004"/>
    </source>
</evidence>
<evidence type="ECO:0000256" key="3">
    <source>
        <dbReference type="ARBA" id="ARBA00022553"/>
    </source>
</evidence>
<dbReference type="CDD" id="cd00833">
    <property type="entry name" value="PKS"/>
    <property type="match status" value="2"/>
</dbReference>
<keyword evidence="5" id="KW-0045">Antibiotic biosynthesis</keyword>
<dbReference type="PROSITE" id="PS50075">
    <property type="entry name" value="CARRIER"/>
    <property type="match status" value="2"/>
</dbReference>
<dbReference type="SMART" id="SM01294">
    <property type="entry name" value="PKS_PP_betabranch"/>
    <property type="match status" value="2"/>
</dbReference>
<evidence type="ECO:0000259" key="9">
    <source>
        <dbReference type="PROSITE" id="PS50075"/>
    </source>
</evidence>
<dbReference type="FunFam" id="3.40.47.10:FF:000019">
    <property type="entry name" value="Polyketide synthase type I"/>
    <property type="match status" value="2"/>
</dbReference>
<dbReference type="InterPro" id="IPR009081">
    <property type="entry name" value="PP-bd_ACP"/>
</dbReference>
<dbReference type="InterPro" id="IPR001227">
    <property type="entry name" value="Ac_transferase_dom_sf"/>
</dbReference>
<proteinExistence type="predicted"/>
<gene>
    <name evidence="11" type="ORF">D3C57_138860</name>
</gene>
<dbReference type="InterPro" id="IPR050091">
    <property type="entry name" value="PKS_NRPS_Biosynth_Enz"/>
</dbReference>
<dbReference type="InterPro" id="IPR006162">
    <property type="entry name" value="Ppantetheine_attach_site"/>
</dbReference>
<dbReference type="FunFam" id="3.40.366.10:FF:000002">
    <property type="entry name" value="Probable polyketide synthase 2"/>
    <property type="match status" value="2"/>
</dbReference>
<dbReference type="Pfam" id="PF18369">
    <property type="entry name" value="PKS_DE"/>
    <property type="match status" value="2"/>
</dbReference>
<dbReference type="GO" id="GO:0006633">
    <property type="term" value="P:fatty acid biosynthetic process"/>
    <property type="evidence" value="ECO:0007669"/>
    <property type="project" value="InterPro"/>
</dbReference>
<dbReference type="SUPFAM" id="SSF51735">
    <property type="entry name" value="NAD(P)-binding Rossmann-fold domains"/>
    <property type="match status" value="4"/>
</dbReference>
<dbReference type="Pfam" id="PF00550">
    <property type="entry name" value="PP-binding"/>
    <property type="match status" value="2"/>
</dbReference>
<dbReference type="InterPro" id="IPR016035">
    <property type="entry name" value="Acyl_Trfase/lysoPLipase"/>
</dbReference>
<dbReference type="InterPro" id="IPR014043">
    <property type="entry name" value="Acyl_transferase_dom"/>
</dbReference>
<dbReference type="Pfam" id="PF08990">
    <property type="entry name" value="Docking"/>
    <property type="match status" value="1"/>
</dbReference>
<dbReference type="STRING" id="1343740.M271_04675"/>
<dbReference type="RefSeq" id="WP_121825816.1">
    <property type="nucleotide sequence ID" value="NZ_QYCY01000002.1"/>
</dbReference>
<keyword evidence="2" id="KW-0596">Phosphopantetheine</keyword>
<dbReference type="Gene3D" id="3.40.366.10">
    <property type="entry name" value="Malonyl-Coenzyme A Acyl Carrier Protein, domain 2"/>
    <property type="match status" value="2"/>
</dbReference>
<dbReference type="GO" id="GO:0004312">
    <property type="term" value="F:fatty acid synthase activity"/>
    <property type="evidence" value="ECO:0007669"/>
    <property type="project" value="TreeGrafter"/>
</dbReference>
<dbReference type="InterPro" id="IPR020806">
    <property type="entry name" value="PKS_PP-bd"/>
</dbReference>
<reference evidence="11 12" key="1">
    <citation type="journal article" date="2018" name="J. Biol. Chem.">
        <title>Discovery of the actinoplanic acid pathway in Streptomyces rapamycinicus reveals a genetically conserved synergism with rapamycin.</title>
        <authorList>
            <person name="Mrak P."/>
            <person name="Krastel P."/>
            <person name="Pivk Lukancic P."/>
            <person name="Tao J."/>
            <person name="Pistorius D."/>
            <person name="Moore C.M."/>
        </authorList>
    </citation>
    <scope>NUCLEOTIDE SEQUENCE [LARGE SCALE GENOMIC DNA]</scope>
    <source>
        <strain evidence="11 12">NRRL 5491</strain>
    </source>
</reference>
<dbReference type="SUPFAM" id="SSF55048">
    <property type="entry name" value="Probable ACP-binding domain of malonyl-CoA ACP transacylase"/>
    <property type="match status" value="2"/>
</dbReference>
<name>A0A3L8R6S6_STRRN</name>
<dbReference type="InterPro" id="IPR020841">
    <property type="entry name" value="PKS_Beta-ketoAc_synthase_dom"/>
</dbReference>
<evidence type="ECO:0000256" key="1">
    <source>
        <dbReference type="ARBA" id="ARBA00001957"/>
    </source>
</evidence>
<dbReference type="Gene3D" id="6.10.140.1830">
    <property type="match status" value="2"/>
</dbReference>
<comment type="caution">
    <text evidence="11">The sequence shown here is derived from an EMBL/GenBank/DDBJ whole genome shotgun (WGS) entry which is preliminary data.</text>
</comment>
<dbReference type="InterPro" id="IPR041618">
    <property type="entry name" value="PKS_DE"/>
</dbReference>
<dbReference type="SUPFAM" id="SSF53901">
    <property type="entry name" value="Thiolase-like"/>
    <property type="match status" value="2"/>
</dbReference>
<evidence type="ECO:0000256" key="7">
    <source>
        <dbReference type="ARBA" id="ARBA00023315"/>
    </source>
</evidence>
<dbReference type="InterPro" id="IPR013968">
    <property type="entry name" value="PKS_KR"/>
</dbReference>
<feature type="domain" description="Ketosynthase family 3 (KS3)" evidence="10">
    <location>
        <begin position="1583"/>
        <end position="2009"/>
    </location>
</feature>
<evidence type="ECO:0000256" key="4">
    <source>
        <dbReference type="ARBA" id="ARBA00022679"/>
    </source>
</evidence>
<dbReference type="PROSITE" id="PS00012">
    <property type="entry name" value="PHOSPHOPANTETHEINE"/>
    <property type="match status" value="2"/>
</dbReference>
<evidence type="ECO:0000256" key="2">
    <source>
        <dbReference type="ARBA" id="ARBA00022450"/>
    </source>
</evidence>
<dbReference type="Pfam" id="PF00698">
    <property type="entry name" value="Acyl_transf_1"/>
    <property type="match status" value="2"/>
</dbReference>
<dbReference type="Gene3D" id="3.40.47.10">
    <property type="match status" value="2"/>
</dbReference>
<dbReference type="Pfam" id="PF00109">
    <property type="entry name" value="ketoacyl-synt"/>
    <property type="match status" value="2"/>
</dbReference>
<dbReference type="Pfam" id="PF02801">
    <property type="entry name" value="Ketoacyl-synt_C"/>
    <property type="match status" value="2"/>
</dbReference>
<keyword evidence="6" id="KW-0511">Multifunctional enzyme</keyword>
<dbReference type="Pfam" id="PF08659">
    <property type="entry name" value="KR"/>
    <property type="match status" value="2"/>
</dbReference>
<dbReference type="InterPro" id="IPR015083">
    <property type="entry name" value="NorB/c/GfsB-D-like_docking"/>
</dbReference>
<dbReference type="InterPro" id="IPR016036">
    <property type="entry name" value="Malonyl_transacylase_ACP-bd"/>
</dbReference>
<dbReference type="InterPro" id="IPR032821">
    <property type="entry name" value="PKS_assoc"/>
</dbReference>
<sequence length="3198" mass="336170">MSETKLRDYLKRATASLHETRQELRELKDRDTEPIAIVGMGCRYPGGVESPEDLWELVATGTDAISTFPVDRGWDEDLYDPDPERVGKSYTREGGFLHDANGFDASFFGMSPREALATDPQQRLLLETSWEALERAGIDPASARSSRTGVFVGVMYNDYGSRIQSIPEGLEGHLGNGSAGSIASGRISYTFGFEGPAVTVDTACSSSLVALQLAVQALRKGDCSLALAGGVAMMATPGVFIEFSRLRGLAVDGRCKSFSNAADGTGWSEGAGVVLLERLSDAQRNGHRVLAVVRGAAVNQDGASSRLTAPNGPSQQRVIRDALRNAGLSAADVDAVEAHGTGTPLGDPIEAQALLATYGKERPGADRPLWLGSFKSNVGHTQAAAGVAGVIKMVMAMRHGVLPKTLHVAEPSEHVDWSAGAVSLLTEARPWPETGEPRRAGVSSFGVSGTNAHVLLEQAPEVEPTEVAEAEVAEGPVAWVVSGRSAAGLRAQAGRLREFVAGRPELGAADVAFSLVATRSVFEHRGVVTGADREELLERLGALAGDEVASGVTRGVADVRGRSVFVFPGQGAQWVGMAVGLLESSPVFAEAIGECESALSAYVDWSLTDVLCGVEGAPGFDRVDVVQPVLFAVMVSLAKLWRSVGVEPDAVMGHSQGEIAAACVAGALSLEDAAKVVALRSQAIAVGLAGRGGMVSVGLPVAGVEERLARWGGAISVAAVNGPGSVVVSGDPGALDEMVAELEGEEVRVRRVPVDYASHSAHVEGIREELLRVLADIAPRSSEVPFYSTVSGELVDTAGLDAEYWYRNLRQTVELESTTRTLLDSGHGVFIEVSPHPVLTLPVQQTVEAAEAQAVVVGTLRRDEGGLERFLVSAAEVFAYGTEVNWMTTLEGRGARRVELPTYAFQRERYWLDGFDLPSGGGAADGTGSVDARFWDVVERQDLESLAGTLSVDSEAPLSAVLPALSAYHRNNRDRSTIDGWRYRVAWKPVSEVAEGSLSGTWLVVVPASRAEDELVGEVASGLERHGAGVVSLVVDERHLDAGVLAERLREVVGETPELGGVLSLLALDEEPCPGYSALSGGYALTLVLVQAMVRADIPARLWCGTRGAVSVGRSDRLTSPTQSMVWALGRVAGLELPQLWGGLVDLPESLDGRAVARLAGVLAVEAAEGGEDQVAVRGSGVFVRRLVRSAPAVGEGMSWRARGTVLVTGGTGGLGGQVARWLVRSGAEHLVLTSRRGLGAEGAAELKAELEGMGAGVTVAACDAADRDALAAVLAAVPEDRPLTGVVHAAGVTVAASLVETELADAARVVSGKVAGAVNLDELLGDRELDAFVVFSSISGVWGGGSQGVYGSGNAFLDALVERRRARGLAGTAVSWGPWAEGGMATRDDAGEQLARRGLPAMAPELAIAALERAVAGDEGVVTVVDVDWERFAPSFTAVRPSPLLSDLDEVRALETQGEGGESADAAGAELRERLKPLTEGERDRALLDLVRKHAAAVLGYASAEMVEPNRAFRDLGFDSLTAVDLRNRLAAETGLGLPATLVFDYPSAGTLAAHLRTEVLGTSSPAPTVGDGAPAGSGGDDDPIAIVSMSCRFPGGVRSPEDLWQLVESGGDAISSFPSDRGWDVSGMYDPDRNRPGTFYAREGGFLYDAAEFDPGFFGISPREAMATDPQQRLLLETSWEAFERAGINPASVRGSQIGVFVGFQGSGYGTNLETVPEDVEGHLMTGNVGSVVSGRLSYTYGLEGPAVTVDTACSSSLVALHLACQSLRQGECSMALVGGVTVMATPTAFVEFSRQGGLAPDGRCKPFSAAADGTGWSEGADVLLVERLSDARRNGHQVLAVVRGSAVNQDGASNGLTAPNGPAQQRVIRQALTNAGLSASEVDAVEAHGTGTTLGDPIEAQALLATYGKERPEGRPLWLGALKSNIGHTQAASGLAGVIKMVMAMRHGVLPKMLHVDEPSPQVDWSAGEVRLLTENTQWPETDRPWRAGISSFGVSGTNAHTIIEQAPSDDRDTRPAEVGSPDERGAAPWTLSARSADGLRAQARRLRAQLTAQPELSLKDVGYSLVATRSVFEHRAVLTGADRAELLHGLEAVATGEEAPGVVRSVATSTGITAFLFSGQGAQRLGMGRELYETFPVFADAWDEVCAHLDGLLDRPLRDVVFAAEGGADAGLLDQTAFTQPALFAVEVALFRLLSAWGVAPDVVIGHSIGEIAAAHVAGVFSLEDACTLVAARGRLMQALPEGGAMVAVQASEEEIAPSLAGREAEVSLAAVNGPTSVVVAGDEAPALEIAAEWERQGRKTRRLRVSHAFHSPRMDAMLDDFRKVVEGLSFAPPAIALVSNVTGKSAGADEVCSPEYWVRHVREAVRFADGMRSLENAGVTRFFEVGPDGVLSAMVSECLTAEETSASVAVPALRKDRPEPQALTTALAELHAHGGMVDWEVLFAGEDVRRVELPTYAFQRQRYWLDAPESDEVATSASVDSVDAQFWDAVEREDLEALTTALDVDGNASLTEVLPALSSYRKSHRERSTVDGWRYQIDWTPVSELAERALTGTWMVMVPASYTEDELPASAVAVLERRGADVVRIVLDGAVDTDRAAVAERLRTVVGGASGGAVSGVLSLLALDEDPCPGEAVVPQGLALNLVVLQALVDAGIEAPLWMATRGAVSVTGSDTLRSAVQAQMWGLGRVAGLEHPRLWGGLVDLPERLDERAANRLSGVLGGGAGEFEDQVAVRASGVFTRRLVRASASRATARSWAARGSVLVTGGTGGVGRQVARWLARAGAEHLVLTSRRGLEADGAAELHDELIALGAEVTIAACDTADREALAAVLAAIPERYPLSAVVHAAGVLDDGVLDAMSVERVAGVLRPKVDGARNLHELTEGLDLSAFVLFSSAAGTLGGPGQGSYAAANVYLDSLAQQRRADGLPATSIAWGAWAGSGMITDGALEEHMKRGGVAPMNPDLALAALQRSLDLDETFVLVADTAWDRLAEGLGGARSTPFLAELTKTPRSNASSDPVPTESAAAELRASLEGLSSAKRQRSLRKLVRQHVAAVLVYATPDAIESDRSFRELGFDSLTAVQLRNRLSAITGLELPTTLAFDFPNLTVLAEHLETNMFPEADGAEQDHSEEERIRETLASIPLARFREAGLMDALLELAHISESGSESVAQEEMNSAVDAMDVDDLVQRALGGADL</sequence>
<dbReference type="SMART" id="SM00823">
    <property type="entry name" value="PKS_PP"/>
    <property type="match status" value="2"/>
</dbReference>
<dbReference type="InterPro" id="IPR018201">
    <property type="entry name" value="Ketoacyl_synth_AS"/>
</dbReference>
<comment type="cofactor">
    <cofactor evidence="1">
        <name>pantetheine 4'-phosphate</name>
        <dbReference type="ChEBI" id="CHEBI:47942"/>
    </cofactor>
</comment>
<dbReference type="PROSITE" id="PS52004">
    <property type="entry name" value="KS3_2"/>
    <property type="match status" value="2"/>
</dbReference>
<dbReference type="Gene3D" id="3.40.50.11460">
    <property type="match status" value="1"/>
</dbReference>
<evidence type="ECO:0000313" key="11">
    <source>
        <dbReference type="EMBL" id="RLV75316.1"/>
    </source>
</evidence>
<keyword evidence="3" id="KW-0597">Phosphoprotein</keyword>
<evidence type="ECO:0000256" key="6">
    <source>
        <dbReference type="ARBA" id="ARBA00023268"/>
    </source>
</evidence>
<keyword evidence="4" id="KW-0808">Transferase</keyword>
<dbReference type="InterPro" id="IPR014031">
    <property type="entry name" value="Ketoacyl_synth_C"/>
</dbReference>
<dbReference type="InterPro" id="IPR016039">
    <property type="entry name" value="Thiolase-like"/>
</dbReference>
<dbReference type="InterPro" id="IPR014030">
    <property type="entry name" value="Ketoacyl_synth_N"/>
</dbReference>